<dbReference type="GO" id="GO:0005634">
    <property type="term" value="C:nucleus"/>
    <property type="evidence" value="ECO:0007669"/>
    <property type="project" value="TreeGrafter"/>
</dbReference>
<keyword evidence="10" id="KW-0464">Manganese</keyword>
<dbReference type="InterPro" id="IPR010666">
    <property type="entry name" value="Znf_GRF"/>
</dbReference>
<dbReference type="GO" id="GO:0006284">
    <property type="term" value="P:base-excision repair"/>
    <property type="evidence" value="ECO:0007669"/>
    <property type="project" value="TreeGrafter"/>
</dbReference>
<evidence type="ECO:0000256" key="8">
    <source>
        <dbReference type="ARBA" id="ARBA00023242"/>
    </source>
</evidence>
<dbReference type="AlphaFoldDB" id="W9XZ75"/>
<evidence type="ECO:0000256" key="10">
    <source>
        <dbReference type="PIRSR" id="PIRSR604808-2"/>
    </source>
</evidence>
<dbReference type="HOGENOM" id="CLU_010374_2_0_1"/>
<evidence type="ECO:0000313" key="15">
    <source>
        <dbReference type="EMBL" id="EXJ82281.1"/>
    </source>
</evidence>
<dbReference type="InterPro" id="IPR004808">
    <property type="entry name" value="AP_endonuc_1"/>
</dbReference>
<evidence type="ECO:0000256" key="4">
    <source>
        <dbReference type="ARBA" id="ARBA00022771"/>
    </source>
</evidence>
<comment type="cofactor">
    <cofactor evidence="10">
        <name>Mg(2+)</name>
        <dbReference type="ChEBI" id="CHEBI:18420"/>
    </cofactor>
    <cofactor evidence="10">
        <name>Mn(2+)</name>
        <dbReference type="ChEBI" id="CHEBI:29035"/>
    </cofactor>
    <text evidence="10">Probably binds two magnesium or manganese ions per subunit.</text>
</comment>
<dbReference type="PROSITE" id="PS51999">
    <property type="entry name" value="ZF_GRF"/>
    <property type="match status" value="1"/>
</dbReference>
<evidence type="ECO:0000256" key="5">
    <source>
        <dbReference type="ARBA" id="ARBA00022801"/>
    </source>
</evidence>
<keyword evidence="15" id="KW-0255">Endonuclease</keyword>
<dbReference type="InterPro" id="IPR036691">
    <property type="entry name" value="Endo/exonu/phosph_ase_sf"/>
</dbReference>
<feature type="active site" description="Proton acceptor" evidence="9">
    <location>
        <position position="313"/>
    </location>
</feature>
<evidence type="ECO:0000256" key="2">
    <source>
        <dbReference type="ARBA" id="ARBA00013541"/>
    </source>
</evidence>
<keyword evidence="16" id="KW-1185">Reference proteome</keyword>
<evidence type="ECO:0000256" key="9">
    <source>
        <dbReference type="PIRSR" id="PIRSR604808-1"/>
    </source>
</evidence>
<keyword evidence="3 10" id="KW-0479">Metal-binding</keyword>
<dbReference type="GO" id="GO:0003906">
    <property type="term" value="F:DNA-(apurinic or apyrimidinic site) endonuclease activity"/>
    <property type="evidence" value="ECO:0007669"/>
    <property type="project" value="TreeGrafter"/>
</dbReference>
<gene>
    <name evidence="15" type="ORF">A1O3_06094</name>
</gene>
<keyword evidence="15" id="KW-0540">Nuclease</keyword>
<dbReference type="eggNOG" id="KOG1294">
    <property type="taxonomic scope" value="Eukaryota"/>
</dbReference>
<dbReference type="CDD" id="cd09088">
    <property type="entry name" value="Ape2-like_AP-endo"/>
    <property type="match status" value="1"/>
</dbReference>
<feature type="site" description="Important for catalytic activity" evidence="11">
    <location>
        <position position="287"/>
    </location>
</feature>
<feature type="binding site" evidence="10">
    <location>
        <position position="313"/>
    </location>
    <ligand>
        <name>Mg(2+)</name>
        <dbReference type="ChEBI" id="CHEBI:18420"/>
        <label>1</label>
    </ligand>
</feature>
<feature type="domain" description="GRF-type" evidence="14">
    <location>
        <begin position="619"/>
        <end position="671"/>
    </location>
</feature>
<feature type="site" description="Transition state stabilizer" evidence="11">
    <location>
        <position position="197"/>
    </location>
</feature>
<evidence type="ECO:0000256" key="12">
    <source>
        <dbReference type="PROSITE-ProRule" id="PRU01343"/>
    </source>
</evidence>
<feature type="active site" description="Proton donor/acceptor" evidence="9">
    <location>
        <position position="195"/>
    </location>
</feature>
<comment type="caution">
    <text evidence="15">The sequence shown here is derived from an EMBL/GenBank/DDBJ whole genome shotgun (WGS) entry which is preliminary data.</text>
</comment>
<keyword evidence="5" id="KW-0378">Hydrolase</keyword>
<dbReference type="SUPFAM" id="SSF56219">
    <property type="entry name" value="DNase I-like"/>
    <property type="match status" value="1"/>
</dbReference>
<evidence type="ECO:0000256" key="11">
    <source>
        <dbReference type="PIRSR" id="PIRSR604808-3"/>
    </source>
</evidence>
<dbReference type="GeneID" id="19170204"/>
<feature type="site" description="Interaction with DNA substrate" evidence="11">
    <location>
        <position position="313"/>
    </location>
</feature>
<proteinExistence type="inferred from homology"/>
<evidence type="ECO:0000256" key="3">
    <source>
        <dbReference type="ARBA" id="ARBA00022723"/>
    </source>
</evidence>
<evidence type="ECO:0000256" key="6">
    <source>
        <dbReference type="ARBA" id="ARBA00022833"/>
    </source>
</evidence>
<dbReference type="Pfam" id="PF03372">
    <property type="entry name" value="Exo_endo_phos"/>
    <property type="match status" value="1"/>
</dbReference>
<accession>W9XZ75</accession>
<feature type="region of interest" description="Disordered" evidence="13">
    <location>
        <begin position="376"/>
        <end position="469"/>
    </location>
</feature>
<feature type="compositionally biased region" description="Low complexity" evidence="13">
    <location>
        <begin position="404"/>
        <end position="418"/>
    </location>
</feature>
<feature type="binding site" evidence="10">
    <location>
        <position position="43"/>
    </location>
    <ligand>
        <name>Mg(2+)</name>
        <dbReference type="ChEBI" id="CHEBI:18420"/>
        <label>1</label>
    </ligand>
</feature>
<evidence type="ECO:0000259" key="14">
    <source>
        <dbReference type="PROSITE" id="PS51999"/>
    </source>
</evidence>
<dbReference type="InterPro" id="IPR005135">
    <property type="entry name" value="Endo/exonuclease/phosphatase"/>
</dbReference>
<dbReference type="Gene3D" id="3.60.10.10">
    <property type="entry name" value="Endonuclease/exonuclease/phosphatase"/>
    <property type="match status" value="1"/>
</dbReference>
<organism evidence="15 16">
    <name type="scientific">Capronia epimyces CBS 606.96</name>
    <dbReference type="NCBI Taxonomy" id="1182542"/>
    <lineage>
        <taxon>Eukaryota</taxon>
        <taxon>Fungi</taxon>
        <taxon>Dikarya</taxon>
        <taxon>Ascomycota</taxon>
        <taxon>Pezizomycotina</taxon>
        <taxon>Eurotiomycetes</taxon>
        <taxon>Chaetothyriomycetidae</taxon>
        <taxon>Chaetothyriales</taxon>
        <taxon>Herpotrichiellaceae</taxon>
        <taxon>Capronia</taxon>
    </lineage>
</organism>
<dbReference type="PANTHER" id="PTHR22748:SF4">
    <property type="entry name" value="DNA-(APURINIC OR APYRIMIDINIC SITE) ENDONUCLEASE 2"/>
    <property type="match status" value="1"/>
</dbReference>
<dbReference type="GO" id="GO:0008081">
    <property type="term" value="F:phosphoric diester hydrolase activity"/>
    <property type="evidence" value="ECO:0007669"/>
    <property type="project" value="TreeGrafter"/>
</dbReference>
<evidence type="ECO:0000256" key="7">
    <source>
        <dbReference type="ARBA" id="ARBA00022842"/>
    </source>
</evidence>
<evidence type="ECO:0000313" key="16">
    <source>
        <dbReference type="Proteomes" id="UP000019478"/>
    </source>
</evidence>
<dbReference type="PROSITE" id="PS51435">
    <property type="entry name" value="AP_NUCLEASE_F1_4"/>
    <property type="match status" value="1"/>
</dbReference>
<keyword evidence="4 12" id="KW-0863">Zinc-finger</keyword>
<dbReference type="STRING" id="1182542.W9XZ75"/>
<keyword evidence="7 10" id="KW-0460">Magnesium</keyword>
<dbReference type="OrthoDB" id="391817at2759"/>
<dbReference type="EMBL" id="AMGY01000005">
    <property type="protein sequence ID" value="EXJ82281.1"/>
    <property type="molecule type" value="Genomic_DNA"/>
</dbReference>
<feature type="binding site" evidence="10">
    <location>
        <position position="8"/>
    </location>
    <ligand>
        <name>Mg(2+)</name>
        <dbReference type="ChEBI" id="CHEBI:18420"/>
        <label>1</label>
    </ligand>
</feature>
<keyword evidence="8" id="KW-0539">Nucleus</keyword>
<keyword evidence="6" id="KW-0862">Zinc</keyword>
<name>W9XZ75_9EURO</name>
<dbReference type="GO" id="GO:0008270">
    <property type="term" value="F:zinc ion binding"/>
    <property type="evidence" value="ECO:0007669"/>
    <property type="project" value="UniProtKB-KW"/>
</dbReference>
<feature type="binding site" evidence="10">
    <location>
        <position position="195"/>
    </location>
    <ligand>
        <name>Mg(2+)</name>
        <dbReference type="ChEBI" id="CHEBI:18420"/>
        <label>1</label>
    </ligand>
</feature>
<sequence length="679" mass="75381">MVRITTWNVNGIRNPFGYQPWRDKRTFEAMFDTLEADIVVFQETKIQRKDLRDDMVLVPGWDNYWSLPKHKKGYSGVVVYTRNATCAPIKAEEGITGILTPPNSSTSFRDLPVEEQIGGYPSFEQLSTSDYDPATLDAEGRCVILEFPAFVLIGTYCPAERDETRTHYRTSFLNVLDARIRNLVKMGKRVVWTGDMNISREQIDTAAAEDSMRKNGVDAAEWISTPARRMLNQLLVGGQVFGERDHGRETPVMWDVCRAFHEGRRGMYTCWETKVNARPGNYGARIDYIICSHDMKEWWSDSNIQEGLLGSDHCPVYAVLKDKVMVDGKEAHMLDLLNPPGMFENGVRQQPWSTKCLLALSGKLIPEFDKRQSIRDMFTRKPTLPKSRSTIDDDADKQVGTSQSSLTATAVESATTSAETDDRAASSRLSSIPLPSKPTNGKRTAKAIENLPSTKRSKSASQSTSITVGKGQQSLKGFFSAKAPSSKIKEEPQVKSTEAQHAIHPAPTVSMEDSPDAYRSRPSSTAMADDDSTRTGMGAVDSTRTRIGAIDSTRTEMAAVDSTKTAMADDDRTKTESAAVDSTKTETAADGVEAGDIISPAKTKQSWGKLFSRPVAPKCEHDEPCKIMVTKKAGVNCGRSFWMCNRPLGPSGKQEKGTQWRCNMFIWASDWDTHTPQDQ</sequence>
<dbReference type="RefSeq" id="XP_007734404.1">
    <property type="nucleotide sequence ID" value="XM_007736214.1"/>
</dbReference>
<reference evidence="15 16" key="1">
    <citation type="submission" date="2013-03" db="EMBL/GenBank/DDBJ databases">
        <title>The Genome Sequence of Capronia epimyces CBS 606.96.</title>
        <authorList>
            <consortium name="The Broad Institute Genomics Platform"/>
            <person name="Cuomo C."/>
            <person name="de Hoog S."/>
            <person name="Gorbushina A."/>
            <person name="Walker B."/>
            <person name="Young S.K."/>
            <person name="Zeng Q."/>
            <person name="Gargeya S."/>
            <person name="Fitzgerald M."/>
            <person name="Haas B."/>
            <person name="Abouelleil A."/>
            <person name="Allen A.W."/>
            <person name="Alvarado L."/>
            <person name="Arachchi H.M."/>
            <person name="Berlin A.M."/>
            <person name="Chapman S.B."/>
            <person name="Gainer-Dewar J."/>
            <person name="Goldberg J."/>
            <person name="Griggs A."/>
            <person name="Gujja S."/>
            <person name="Hansen M."/>
            <person name="Howarth C."/>
            <person name="Imamovic A."/>
            <person name="Ireland A."/>
            <person name="Larimer J."/>
            <person name="McCowan C."/>
            <person name="Murphy C."/>
            <person name="Pearson M."/>
            <person name="Poon T.W."/>
            <person name="Priest M."/>
            <person name="Roberts A."/>
            <person name="Saif S."/>
            <person name="Shea T."/>
            <person name="Sisk P."/>
            <person name="Sykes S."/>
            <person name="Wortman J."/>
            <person name="Nusbaum C."/>
            <person name="Birren B."/>
        </authorList>
    </citation>
    <scope>NUCLEOTIDE SEQUENCE [LARGE SCALE GENOMIC DNA]</scope>
    <source>
        <strain evidence="15 16">CBS 606.96</strain>
    </source>
</reference>
<dbReference type="FunFam" id="3.60.10.10:FF:000079">
    <property type="entry name" value="DNA-(apurinic or apyrimidinic site) lyase"/>
    <property type="match status" value="1"/>
</dbReference>
<dbReference type="Proteomes" id="UP000019478">
    <property type="component" value="Unassembled WGS sequence"/>
</dbReference>
<feature type="binding site" evidence="10">
    <location>
        <position position="197"/>
    </location>
    <ligand>
        <name>Mg(2+)</name>
        <dbReference type="ChEBI" id="CHEBI:18420"/>
        <label>1</label>
    </ligand>
</feature>
<feature type="region of interest" description="Disordered" evidence="13">
    <location>
        <begin position="481"/>
        <end position="539"/>
    </location>
</feature>
<feature type="compositionally biased region" description="Polar residues" evidence="13">
    <location>
        <begin position="451"/>
        <end position="469"/>
    </location>
</feature>
<feature type="binding site" evidence="10">
    <location>
        <position position="312"/>
    </location>
    <ligand>
        <name>Mg(2+)</name>
        <dbReference type="ChEBI" id="CHEBI:18420"/>
        <label>1</label>
    </ligand>
</feature>
<dbReference type="GO" id="GO:0008311">
    <property type="term" value="F:double-stranded DNA 3'-5' DNA exonuclease activity"/>
    <property type="evidence" value="ECO:0007669"/>
    <property type="project" value="TreeGrafter"/>
</dbReference>
<dbReference type="PANTHER" id="PTHR22748">
    <property type="entry name" value="AP ENDONUCLEASE"/>
    <property type="match status" value="1"/>
</dbReference>
<evidence type="ECO:0000256" key="1">
    <source>
        <dbReference type="ARBA" id="ARBA00007092"/>
    </source>
</evidence>
<protein>
    <recommendedName>
        <fullName evidence="2">DNA-(apurinic or apyrimidinic site) endonuclease 2</fullName>
    </recommendedName>
</protein>
<comment type="similarity">
    <text evidence="1">Belongs to the DNA repair enzymes AP/ExoA family.</text>
</comment>
<feature type="region of interest" description="Disordered" evidence="13">
    <location>
        <begin position="558"/>
        <end position="587"/>
    </location>
</feature>
<evidence type="ECO:0000256" key="13">
    <source>
        <dbReference type="SAM" id="MobiDB-lite"/>
    </source>
</evidence>
<feature type="active site" evidence="9">
    <location>
        <position position="156"/>
    </location>
</feature>